<dbReference type="InterPro" id="IPR004839">
    <property type="entry name" value="Aminotransferase_I/II_large"/>
</dbReference>
<gene>
    <name evidence="10" type="ORF">TRFO_10726</name>
</gene>
<dbReference type="InterPro" id="IPR015422">
    <property type="entry name" value="PyrdxlP-dep_Trfase_small"/>
</dbReference>
<name>A0A1J4JBI8_9EUKA</name>
<dbReference type="GO" id="GO:0004069">
    <property type="term" value="F:L-aspartate:2-oxoglutarate aminotransferase activity"/>
    <property type="evidence" value="ECO:0007669"/>
    <property type="project" value="UniProtKB-EC"/>
</dbReference>
<dbReference type="Pfam" id="PF00155">
    <property type="entry name" value="Aminotran_1_2"/>
    <property type="match status" value="1"/>
</dbReference>
<evidence type="ECO:0000256" key="2">
    <source>
        <dbReference type="ARBA" id="ARBA00007441"/>
    </source>
</evidence>
<dbReference type="CDD" id="cd00609">
    <property type="entry name" value="AAT_like"/>
    <property type="match status" value="1"/>
</dbReference>
<comment type="subunit">
    <text evidence="3 8">Homodimer.</text>
</comment>
<organism evidence="10 11">
    <name type="scientific">Tritrichomonas foetus</name>
    <dbReference type="NCBI Taxonomy" id="1144522"/>
    <lineage>
        <taxon>Eukaryota</taxon>
        <taxon>Metamonada</taxon>
        <taxon>Parabasalia</taxon>
        <taxon>Tritrichomonadida</taxon>
        <taxon>Tritrichomonadidae</taxon>
        <taxon>Tritrichomonas</taxon>
    </lineage>
</organism>
<dbReference type="SUPFAM" id="SSF53383">
    <property type="entry name" value="PLP-dependent transferases"/>
    <property type="match status" value="1"/>
</dbReference>
<dbReference type="Gene3D" id="3.40.640.10">
    <property type="entry name" value="Type I PLP-dependent aspartate aminotransferase-like (Major domain)"/>
    <property type="match status" value="1"/>
</dbReference>
<dbReference type="AlphaFoldDB" id="A0A1J4JBI8"/>
<comment type="miscellaneous">
    <text evidence="8">In eukaryotes there are cytoplasmic, mitochondrial and chloroplastic isozymes.</text>
</comment>
<accession>A0A1J4JBI8</accession>
<comment type="catalytic activity">
    <reaction evidence="7 8">
        <text>L-aspartate + 2-oxoglutarate = oxaloacetate + L-glutamate</text>
        <dbReference type="Rhea" id="RHEA:21824"/>
        <dbReference type="ChEBI" id="CHEBI:16452"/>
        <dbReference type="ChEBI" id="CHEBI:16810"/>
        <dbReference type="ChEBI" id="CHEBI:29985"/>
        <dbReference type="ChEBI" id="CHEBI:29991"/>
        <dbReference type="EC" id="2.6.1.1"/>
    </reaction>
</comment>
<evidence type="ECO:0000259" key="9">
    <source>
        <dbReference type="Pfam" id="PF00155"/>
    </source>
</evidence>
<dbReference type="RefSeq" id="XP_068348156.1">
    <property type="nucleotide sequence ID" value="XM_068495627.1"/>
</dbReference>
<dbReference type="EC" id="2.6.1.1" evidence="8"/>
<keyword evidence="5 8" id="KW-0808">Transferase</keyword>
<comment type="caution">
    <text evidence="10">The sequence shown here is derived from an EMBL/GenBank/DDBJ whole genome shotgun (WGS) entry which is preliminary data.</text>
</comment>
<comment type="similarity">
    <text evidence="2">Belongs to the class-I pyridoxal-phosphate-dependent aminotransferase family.</text>
</comment>
<dbReference type="GO" id="GO:0030170">
    <property type="term" value="F:pyridoxal phosphate binding"/>
    <property type="evidence" value="ECO:0007669"/>
    <property type="project" value="InterPro"/>
</dbReference>
<dbReference type="PROSITE" id="PS00105">
    <property type="entry name" value="AA_TRANSFER_CLASS_1"/>
    <property type="match status" value="1"/>
</dbReference>
<keyword evidence="6" id="KW-0663">Pyridoxal phosphate</keyword>
<protein>
    <recommendedName>
        <fullName evidence="8">Aspartate aminotransferase</fullName>
        <ecNumber evidence="8">2.6.1.1</ecNumber>
    </recommendedName>
</protein>
<dbReference type="GeneID" id="94830331"/>
<dbReference type="PRINTS" id="PR00799">
    <property type="entry name" value="TRANSAMINASE"/>
</dbReference>
<evidence type="ECO:0000313" key="11">
    <source>
        <dbReference type="Proteomes" id="UP000179807"/>
    </source>
</evidence>
<dbReference type="InterPro" id="IPR015421">
    <property type="entry name" value="PyrdxlP-dep_Trfase_major"/>
</dbReference>
<dbReference type="PANTHER" id="PTHR11879:SF22">
    <property type="entry name" value="ASPARTATE AMINOTRANSFERASE, MITOCHONDRIAL"/>
    <property type="match status" value="1"/>
</dbReference>
<keyword evidence="4 8" id="KW-0032">Aminotransferase</keyword>
<dbReference type="OrthoDB" id="6752799at2759"/>
<sequence length="396" mass="43891">MSIFDGVEQAPPDAIFGVATKFNASPLKEKQLLSVGVYRTEDAKPLVFPSVSKAEDKIIHKFSKDYLPMTGYPPFVKAARELLWTKEKVETEGERIASVQSCAGTGALFLVSRFASRILKVPKVLLSNPMWPNYRQIFGENGNEIATYPWIKEGLLDIDGFLASIKEQPEGCLLVVQACAHNPTGVDPNEEEWVKILDLAKEKKHVICFDYAYMGFGSGDIDIDSKVVRDFLMSGEQFFVCFSFSKCMGLYGERIGCCHAVCANKKEADAVSSQLAMFGRQCWSVCPQNGAPIATEILNDSQLFEEWKDELKVCGTRIIQIRQKLCDLLETKTGKSWEFLRKQKGMFALTGLTPGQVQNLAEEGVFIPASGRVSIPALNNSNVEFVAQAIANVVNK</sequence>
<dbReference type="InterPro" id="IPR015424">
    <property type="entry name" value="PyrdxlP-dep_Trfase"/>
</dbReference>
<dbReference type="Gene3D" id="3.90.1150.10">
    <property type="entry name" value="Aspartate Aminotransferase, domain 1"/>
    <property type="match status" value="1"/>
</dbReference>
<dbReference type="EMBL" id="MLAK01001271">
    <property type="protein sequence ID" value="OHS95019.1"/>
    <property type="molecule type" value="Genomic_DNA"/>
</dbReference>
<comment type="cofactor">
    <cofactor evidence="1">
        <name>pyridoxal 5'-phosphate</name>
        <dbReference type="ChEBI" id="CHEBI:597326"/>
    </cofactor>
</comment>
<dbReference type="InterPro" id="IPR000796">
    <property type="entry name" value="Asp_trans"/>
</dbReference>
<dbReference type="GO" id="GO:0006520">
    <property type="term" value="P:amino acid metabolic process"/>
    <property type="evidence" value="ECO:0007669"/>
    <property type="project" value="InterPro"/>
</dbReference>
<reference evidence="10" key="1">
    <citation type="submission" date="2016-10" db="EMBL/GenBank/DDBJ databases">
        <authorList>
            <person name="Benchimol M."/>
            <person name="Almeida L.G."/>
            <person name="Vasconcelos A.T."/>
            <person name="Perreira-Neves A."/>
            <person name="Rosa I.A."/>
            <person name="Tasca T."/>
            <person name="Bogo M.R."/>
            <person name="de Souza W."/>
        </authorList>
    </citation>
    <scope>NUCLEOTIDE SEQUENCE [LARGE SCALE GENOMIC DNA]</scope>
    <source>
        <strain evidence="10">K</strain>
    </source>
</reference>
<dbReference type="PANTHER" id="PTHR11879">
    <property type="entry name" value="ASPARTATE AMINOTRANSFERASE"/>
    <property type="match status" value="1"/>
</dbReference>
<keyword evidence="11" id="KW-1185">Reference proteome</keyword>
<evidence type="ECO:0000256" key="5">
    <source>
        <dbReference type="ARBA" id="ARBA00022679"/>
    </source>
</evidence>
<evidence type="ECO:0000256" key="4">
    <source>
        <dbReference type="ARBA" id="ARBA00022576"/>
    </source>
</evidence>
<dbReference type="VEuPathDB" id="TrichDB:TRFO_10726"/>
<dbReference type="InterPro" id="IPR004838">
    <property type="entry name" value="NHTrfase_class1_PyrdxlP-BS"/>
</dbReference>
<proteinExistence type="inferred from homology"/>
<evidence type="ECO:0000256" key="6">
    <source>
        <dbReference type="ARBA" id="ARBA00022898"/>
    </source>
</evidence>
<evidence type="ECO:0000256" key="1">
    <source>
        <dbReference type="ARBA" id="ARBA00001933"/>
    </source>
</evidence>
<evidence type="ECO:0000256" key="3">
    <source>
        <dbReference type="ARBA" id="ARBA00011738"/>
    </source>
</evidence>
<evidence type="ECO:0000256" key="8">
    <source>
        <dbReference type="RuleBase" id="RU000480"/>
    </source>
</evidence>
<dbReference type="GO" id="GO:0005739">
    <property type="term" value="C:mitochondrion"/>
    <property type="evidence" value="ECO:0007669"/>
    <property type="project" value="TreeGrafter"/>
</dbReference>
<feature type="domain" description="Aminotransferase class I/classII large" evidence="9">
    <location>
        <begin position="30"/>
        <end position="390"/>
    </location>
</feature>
<evidence type="ECO:0000256" key="7">
    <source>
        <dbReference type="ARBA" id="ARBA00049185"/>
    </source>
</evidence>
<dbReference type="Proteomes" id="UP000179807">
    <property type="component" value="Unassembled WGS sequence"/>
</dbReference>
<evidence type="ECO:0000313" key="10">
    <source>
        <dbReference type="EMBL" id="OHS95019.1"/>
    </source>
</evidence>